<evidence type="ECO:0000313" key="5">
    <source>
        <dbReference type="EMBL" id="QJW95251.1"/>
    </source>
</evidence>
<dbReference type="KEGG" id="ftj:FTUN_2793"/>
<dbReference type="InterPro" id="IPR011991">
    <property type="entry name" value="ArsR-like_HTH"/>
</dbReference>
<feature type="domain" description="HTH arsR-type" evidence="4">
    <location>
        <begin position="3"/>
        <end position="96"/>
    </location>
</feature>
<dbReference type="GO" id="GO:0003700">
    <property type="term" value="F:DNA-binding transcription factor activity"/>
    <property type="evidence" value="ECO:0007669"/>
    <property type="project" value="InterPro"/>
</dbReference>
<evidence type="ECO:0000256" key="2">
    <source>
        <dbReference type="ARBA" id="ARBA00023125"/>
    </source>
</evidence>
<reference evidence="6" key="1">
    <citation type="submission" date="2020-05" db="EMBL/GenBank/DDBJ databases">
        <title>Frigoriglobus tundricola gen. nov., sp. nov., a psychrotolerant cellulolytic planctomycete of the family Gemmataceae with two divergent copies of 16S rRNA gene.</title>
        <authorList>
            <person name="Kulichevskaya I.S."/>
            <person name="Ivanova A.A."/>
            <person name="Naumoff D.G."/>
            <person name="Beletsky A.V."/>
            <person name="Rijpstra W.I.C."/>
            <person name="Sinninghe Damste J.S."/>
            <person name="Mardanov A.V."/>
            <person name="Ravin N.V."/>
            <person name="Dedysh S.N."/>
        </authorList>
    </citation>
    <scope>NUCLEOTIDE SEQUENCE [LARGE SCALE GENOMIC DNA]</scope>
    <source>
        <strain evidence="6">PL17</strain>
    </source>
</reference>
<name>A0A6M5YPT1_9BACT</name>
<dbReference type="AlphaFoldDB" id="A0A6M5YPT1"/>
<dbReference type="PROSITE" id="PS50987">
    <property type="entry name" value="HTH_ARSR_2"/>
    <property type="match status" value="1"/>
</dbReference>
<dbReference type="RefSeq" id="WP_171471070.1">
    <property type="nucleotide sequence ID" value="NZ_CP053452.2"/>
</dbReference>
<keyword evidence="6" id="KW-1185">Reference proteome</keyword>
<evidence type="ECO:0000313" key="6">
    <source>
        <dbReference type="Proteomes" id="UP000503447"/>
    </source>
</evidence>
<dbReference type="Proteomes" id="UP000503447">
    <property type="component" value="Chromosome"/>
</dbReference>
<organism evidence="5 6">
    <name type="scientific">Frigoriglobus tundricola</name>
    <dbReference type="NCBI Taxonomy" id="2774151"/>
    <lineage>
        <taxon>Bacteria</taxon>
        <taxon>Pseudomonadati</taxon>
        <taxon>Planctomycetota</taxon>
        <taxon>Planctomycetia</taxon>
        <taxon>Gemmatales</taxon>
        <taxon>Gemmataceae</taxon>
        <taxon>Frigoriglobus</taxon>
    </lineage>
</organism>
<gene>
    <name evidence="5" type="ORF">FTUN_2793</name>
</gene>
<dbReference type="InterPro" id="IPR036388">
    <property type="entry name" value="WH-like_DNA-bd_sf"/>
</dbReference>
<dbReference type="CDD" id="cd00090">
    <property type="entry name" value="HTH_ARSR"/>
    <property type="match status" value="1"/>
</dbReference>
<dbReference type="Gene3D" id="1.10.10.10">
    <property type="entry name" value="Winged helix-like DNA-binding domain superfamily/Winged helix DNA-binding domain"/>
    <property type="match status" value="1"/>
</dbReference>
<keyword evidence="1" id="KW-0805">Transcription regulation</keyword>
<evidence type="ECO:0000256" key="3">
    <source>
        <dbReference type="ARBA" id="ARBA00023163"/>
    </source>
</evidence>
<dbReference type="EMBL" id="CP053452">
    <property type="protein sequence ID" value="QJW95251.1"/>
    <property type="molecule type" value="Genomic_DNA"/>
</dbReference>
<keyword evidence="2" id="KW-0238">DNA-binding</keyword>
<sequence length="102" mass="11054">MPKVADDTKNQAAWIAAIGEPTRLMVLRILATGEKTVTELAKMCRVEIVNISHHLNLMKAAGLVTAERDGRFMRYNLVGAKATGTALELAHGTGVRVFIPLV</sequence>
<dbReference type="InterPro" id="IPR036390">
    <property type="entry name" value="WH_DNA-bd_sf"/>
</dbReference>
<dbReference type="InterPro" id="IPR001845">
    <property type="entry name" value="HTH_ArsR_DNA-bd_dom"/>
</dbReference>
<dbReference type="Pfam" id="PF01022">
    <property type="entry name" value="HTH_5"/>
    <property type="match status" value="1"/>
</dbReference>
<proteinExistence type="predicted"/>
<dbReference type="GO" id="GO:0003677">
    <property type="term" value="F:DNA binding"/>
    <property type="evidence" value="ECO:0007669"/>
    <property type="project" value="UniProtKB-KW"/>
</dbReference>
<accession>A0A6M5YPT1</accession>
<dbReference type="SUPFAM" id="SSF46785">
    <property type="entry name" value="Winged helix' DNA-binding domain"/>
    <property type="match status" value="1"/>
</dbReference>
<evidence type="ECO:0000259" key="4">
    <source>
        <dbReference type="PROSITE" id="PS50987"/>
    </source>
</evidence>
<dbReference type="NCBIfam" id="NF033788">
    <property type="entry name" value="HTH_metalloreg"/>
    <property type="match status" value="1"/>
</dbReference>
<dbReference type="InterPro" id="IPR051011">
    <property type="entry name" value="Metal_resp_trans_reg"/>
</dbReference>
<protein>
    <recommendedName>
        <fullName evidence="4">HTH arsR-type domain-containing protein</fullName>
    </recommendedName>
</protein>
<dbReference type="PANTHER" id="PTHR43132">
    <property type="entry name" value="ARSENICAL RESISTANCE OPERON REPRESSOR ARSR-RELATED"/>
    <property type="match status" value="1"/>
</dbReference>
<dbReference type="SMART" id="SM00418">
    <property type="entry name" value="HTH_ARSR"/>
    <property type="match status" value="1"/>
</dbReference>
<evidence type="ECO:0000256" key="1">
    <source>
        <dbReference type="ARBA" id="ARBA00023015"/>
    </source>
</evidence>
<dbReference type="PRINTS" id="PR00778">
    <property type="entry name" value="HTHARSR"/>
</dbReference>
<dbReference type="PANTHER" id="PTHR43132:SF6">
    <property type="entry name" value="HTH-TYPE TRANSCRIPTIONAL REPRESSOR CZRA"/>
    <property type="match status" value="1"/>
</dbReference>
<keyword evidence="3" id="KW-0804">Transcription</keyword>